<dbReference type="Proteomes" id="UP001199469">
    <property type="component" value="Unassembled WGS sequence"/>
</dbReference>
<protein>
    <submittedName>
        <fullName evidence="2">BLUF domain-containing protein</fullName>
    </submittedName>
</protein>
<keyword evidence="3" id="KW-1185">Reference proteome</keyword>
<organism evidence="2 3">
    <name type="scientific">Actinomycetospora endophytica</name>
    <dbReference type="NCBI Taxonomy" id="2291215"/>
    <lineage>
        <taxon>Bacteria</taxon>
        <taxon>Bacillati</taxon>
        <taxon>Actinomycetota</taxon>
        <taxon>Actinomycetes</taxon>
        <taxon>Pseudonocardiales</taxon>
        <taxon>Pseudonocardiaceae</taxon>
        <taxon>Actinomycetospora</taxon>
    </lineage>
</organism>
<dbReference type="SMART" id="SM01034">
    <property type="entry name" value="BLUF"/>
    <property type="match status" value="1"/>
</dbReference>
<accession>A0ABS8P1A2</accession>
<reference evidence="2 3" key="1">
    <citation type="submission" date="2021-11" db="EMBL/GenBank/DDBJ databases">
        <title>Draft genome sequence of Actinomycetospora sp. SF1 isolated from the rhizosphere soil.</title>
        <authorList>
            <person name="Duangmal K."/>
            <person name="Chantavorakit T."/>
        </authorList>
    </citation>
    <scope>NUCLEOTIDE SEQUENCE [LARGE SCALE GENOMIC DNA]</scope>
    <source>
        <strain evidence="2 3">TBRC 5722</strain>
    </source>
</reference>
<evidence type="ECO:0000313" key="3">
    <source>
        <dbReference type="Proteomes" id="UP001199469"/>
    </source>
</evidence>
<dbReference type="SUPFAM" id="SSF54975">
    <property type="entry name" value="Acylphosphatase/BLUF domain-like"/>
    <property type="match status" value="1"/>
</dbReference>
<name>A0ABS8P1A2_9PSEU</name>
<dbReference type="Pfam" id="PF04940">
    <property type="entry name" value="BLUF"/>
    <property type="match status" value="1"/>
</dbReference>
<dbReference type="InterPro" id="IPR036046">
    <property type="entry name" value="Acylphosphatase-like_dom_sf"/>
</dbReference>
<dbReference type="EMBL" id="JAJNDB010000001">
    <property type="protein sequence ID" value="MCD2192018.1"/>
    <property type="molecule type" value="Genomic_DNA"/>
</dbReference>
<comment type="caution">
    <text evidence="2">The sequence shown here is derived from an EMBL/GenBank/DDBJ whole genome shotgun (WGS) entry which is preliminary data.</text>
</comment>
<sequence>MLAEIFRQARAHNRELGITGALLLTDHYFVQVLEGSPSAVNELYERIGADTRHEALEVLETTTVPARTFPRWSMAEVSAVGHADIPLHALGNEIHARAATALTGDQRAVLARMRNTIGADLV</sequence>
<dbReference type="InterPro" id="IPR007024">
    <property type="entry name" value="BLUF_domain"/>
</dbReference>
<evidence type="ECO:0000313" key="2">
    <source>
        <dbReference type="EMBL" id="MCD2192018.1"/>
    </source>
</evidence>
<gene>
    <name evidence="2" type="ORF">LQ327_01255</name>
</gene>
<feature type="domain" description="BLUF" evidence="1">
    <location>
        <begin position="1"/>
        <end position="75"/>
    </location>
</feature>
<proteinExistence type="predicted"/>
<dbReference type="Gene3D" id="3.30.70.100">
    <property type="match status" value="1"/>
</dbReference>
<dbReference type="PROSITE" id="PS50925">
    <property type="entry name" value="BLUF"/>
    <property type="match status" value="1"/>
</dbReference>
<evidence type="ECO:0000259" key="1">
    <source>
        <dbReference type="PROSITE" id="PS50925"/>
    </source>
</evidence>